<comment type="caution">
    <text evidence="1">The sequence shown here is derived from an EMBL/GenBank/DDBJ whole genome shotgun (WGS) entry which is preliminary data.</text>
</comment>
<name>A0ABT0R7I8_9BACT</name>
<gene>
    <name evidence="1" type="ORF">M8N44_06020</name>
</gene>
<sequence length="65" mass="6983">MNCSGVGWWLTLVDLLCSEYGWSLDAVLDIAVARALCLRAAIAQRNGADSGGLSFLELQLLKNLS</sequence>
<dbReference type="EMBL" id="JAMGSI010000001">
    <property type="protein sequence ID" value="MCL6656876.1"/>
    <property type="molecule type" value="Genomic_DNA"/>
</dbReference>
<keyword evidence="2" id="KW-1185">Reference proteome</keyword>
<proteinExistence type="predicted"/>
<evidence type="ECO:0000313" key="2">
    <source>
        <dbReference type="Proteomes" id="UP001202031"/>
    </source>
</evidence>
<accession>A0ABT0R7I8</accession>
<dbReference type="Proteomes" id="UP001202031">
    <property type="component" value="Unassembled WGS sequence"/>
</dbReference>
<dbReference type="RefSeq" id="WP_102728082.1">
    <property type="nucleotide sequence ID" value="NZ_CP072027.1"/>
</dbReference>
<reference evidence="1 2" key="1">
    <citation type="submission" date="2022-03" db="EMBL/GenBank/DDBJ databases">
        <title>Taxonomic description of new species and reclassification of some bacterial strains.</title>
        <authorList>
            <person name="Ndongo S."/>
        </authorList>
    </citation>
    <scope>NUCLEOTIDE SEQUENCE [LARGE SCALE GENOMIC DNA]</scope>
    <source>
        <strain evidence="1 2">Marseille-P6666</strain>
    </source>
</reference>
<evidence type="ECO:0000313" key="1">
    <source>
        <dbReference type="EMBL" id="MCL6656876.1"/>
    </source>
</evidence>
<organism evidence="1 2">
    <name type="scientific">Akkermansia massiliensis</name>
    <dbReference type="NCBI Taxonomy" id="2927224"/>
    <lineage>
        <taxon>Bacteria</taxon>
        <taxon>Pseudomonadati</taxon>
        <taxon>Verrucomicrobiota</taxon>
        <taxon>Verrucomicrobiia</taxon>
        <taxon>Verrucomicrobiales</taxon>
        <taxon>Akkermansiaceae</taxon>
        <taxon>Akkermansia</taxon>
    </lineage>
</organism>
<dbReference type="GeneID" id="84023408"/>
<protein>
    <submittedName>
        <fullName evidence="1">Uncharacterized protein</fullName>
    </submittedName>
</protein>